<evidence type="ECO:0000256" key="1">
    <source>
        <dbReference type="SAM" id="MobiDB-lite"/>
    </source>
</evidence>
<feature type="compositionally biased region" description="Polar residues" evidence="1">
    <location>
        <begin position="1"/>
        <end position="16"/>
    </location>
</feature>
<evidence type="ECO:0000313" key="2">
    <source>
        <dbReference type="EMBL" id="KAF3600327.1"/>
    </source>
</evidence>
<evidence type="ECO:0000313" key="3">
    <source>
        <dbReference type="Proteomes" id="UP000712600"/>
    </source>
</evidence>
<feature type="region of interest" description="Disordered" evidence="1">
    <location>
        <begin position="1"/>
        <end position="33"/>
    </location>
</feature>
<proteinExistence type="predicted"/>
<reference evidence="2" key="1">
    <citation type="submission" date="2019-12" db="EMBL/GenBank/DDBJ databases">
        <title>Genome sequencing and annotation of Brassica cretica.</title>
        <authorList>
            <person name="Studholme D.J."/>
            <person name="Sarris P."/>
        </authorList>
    </citation>
    <scope>NUCLEOTIDE SEQUENCE</scope>
    <source>
        <strain evidence="2">PFS-109/04</strain>
        <tissue evidence="2">Leaf</tissue>
    </source>
</reference>
<protein>
    <submittedName>
        <fullName evidence="2">Uncharacterized protein</fullName>
    </submittedName>
</protein>
<feature type="compositionally biased region" description="Basic and acidic residues" evidence="1">
    <location>
        <begin position="17"/>
        <end position="27"/>
    </location>
</feature>
<dbReference type="AlphaFoldDB" id="A0A8S9SI43"/>
<comment type="caution">
    <text evidence="2">The sequence shown here is derived from an EMBL/GenBank/DDBJ whole genome shotgun (WGS) entry which is preliminary data.</text>
</comment>
<dbReference type="Proteomes" id="UP000712600">
    <property type="component" value="Unassembled WGS sequence"/>
</dbReference>
<dbReference type="EMBL" id="QGKX02000004">
    <property type="protein sequence ID" value="KAF3600327.1"/>
    <property type="molecule type" value="Genomic_DNA"/>
</dbReference>
<accession>A0A8S9SI43</accession>
<name>A0A8S9SI43_BRACR</name>
<feature type="region of interest" description="Disordered" evidence="1">
    <location>
        <begin position="51"/>
        <end position="73"/>
    </location>
</feature>
<gene>
    <name evidence="2" type="ORF">F2Q69_00033937</name>
</gene>
<organism evidence="2 3">
    <name type="scientific">Brassica cretica</name>
    <name type="common">Mustard</name>
    <dbReference type="NCBI Taxonomy" id="69181"/>
    <lineage>
        <taxon>Eukaryota</taxon>
        <taxon>Viridiplantae</taxon>
        <taxon>Streptophyta</taxon>
        <taxon>Embryophyta</taxon>
        <taxon>Tracheophyta</taxon>
        <taxon>Spermatophyta</taxon>
        <taxon>Magnoliopsida</taxon>
        <taxon>eudicotyledons</taxon>
        <taxon>Gunneridae</taxon>
        <taxon>Pentapetalae</taxon>
        <taxon>rosids</taxon>
        <taxon>malvids</taxon>
        <taxon>Brassicales</taxon>
        <taxon>Brassicaceae</taxon>
        <taxon>Brassiceae</taxon>
        <taxon>Brassica</taxon>
    </lineage>
</organism>
<sequence length="101" mass="11246">MTRSNDTTLSSLSESVNRVRQEGGPKDKRLRRTTLTRSCFIQLPGHFAIPRKSRYNPAQGLPSKSELGSDLNQIPVKDRTTLTHKLNSVRLAQPCSSSKPV</sequence>